<sequence>MNQQQSVLGILAPRGPGAATPSDLGVPVAFIDPSGPLWTNEFFRSNAGVRSAILFIPSEGHNPLIGQGTQLDELLPEPSPSVAVVTLPTHVTGVLAAIRDSSQLLPQRARFVAQVRQHARRSYAGAWVKRVGHLSHPAPSVIQHLASWSPITGGKFATLTPASAVSSMPASPTTPVEKTTVRVLRTSATVPPPVQGKLTAAYSPTHQEILAAGHSLRARWGTEASIEYVMTPDPRGMRLPAPDGHCGTCGDPVWQACPFCHLRGAVQEAPETGPEDATA</sequence>
<proteinExistence type="predicted"/>
<accession>A0A563E0N7</accession>
<comment type="caution">
    <text evidence="1">The sequence shown here is derived from an EMBL/GenBank/DDBJ whole genome shotgun (WGS) entry which is preliminary data.</text>
</comment>
<dbReference type="RefSeq" id="WP_146317001.1">
    <property type="nucleotide sequence ID" value="NZ_VCQV01000015.1"/>
</dbReference>
<dbReference type="OrthoDB" id="4823019at2"/>
<reference evidence="1 2" key="1">
    <citation type="submission" date="2019-05" db="EMBL/GenBank/DDBJ databases">
        <authorList>
            <person name="Lee S.D."/>
        </authorList>
    </citation>
    <scope>NUCLEOTIDE SEQUENCE [LARGE SCALE GENOMIC DNA]</scope>
    <source>
        <strain evidence="1 2">C5-26</strain>
    </source>
</reference>
<gene>
    <name evidence="1" type="ORF">FGL98_11955</name>
</gene>
<evidence type="ECO:0000313" key="2">
    <source>
        <dbReference type="Proteomes" id="UP000320244"/>
    </source>
</evidence>
<name>A0A563E0N7_9MICO</name>
<dbReference type="EMBL" id="VCQV01000015">
    <property type="protein sequence ID" value="TWP35939.1"/>
    <property type="molecule type" value="Genomic_DNA"/>
</dbReference>
<keyword evidence="2" id="KW-1185">Reference proteome</keyword>
<organism evidence="1 2">
    <name type="scientific">Leekyejoonella antrihumi</name>
    <dbReference type="NCBI Taxonomy" id="1660198"/>
    <lineage>
        <taxon>Bacteria</taxon>
        <taxon>Bacillati</taxon>
        <taxon>Actinomycetota</taxon>
        <taxon>Actinomycetes</taxon>
        <taxon>Micrococcales</taxon>
        <taxon>Dermacoccaceae</taxon>
        <taxon>Leekyejoonella</taxon>
    </lineage>
</organism>
<evidence type="ECO:0000313" key="1">
    <source>
        <dbReference type="EMBL" id="TWP35939.1"/>
    </source>
</evidence>
<dbReference type="Proteomes" id="UP000320244">
    <property type="component" value="Unassembled WGS sequence"/>
</dbReference>
<reference evidence="1 2" key="2">
    <citation type="submission" date="2019-08" db="EMBL/GenBank/DDBJ databases">
        <title>Jejuicoccus antrihumi gen. nov., sp. nov., a new member of the family Dermacoccaceae isolated from a cave.</title>
        <authorList>
            <person name="Schumann P."/>
            <person name="Kim I.S."/>
        </authorList>
    </citation>
    <scope>NUCLEOTIDE SEQUENCE [LARGE SCALE GENOMIC DNA]</scope>
    <source>
        <strain evidence="1 2">C5-26</strain>
    </source>
</reference>
<dbReference type="AlphaFoldDB" id="A0A563E0N7"/>
<protein>
    <submittedName>
        <fullName evidence="1">Uncharacterized protein</fullName>
    </submittedName>
</protein>